<dbReference type="OrthoDB" id="9796575at2"/>
<dbReference type="InterPro" id="IPR037021">
    <property type="entry name" value="RnfH_sf"/>
</dbReference>
<dbReference type="InterPro" id="IPR005346">
    <property type="entry name" value="RnfH"/>
</dbReference>
<dbReference type="AlphaFoldDB" id="A0A0R0AC85"/>
<dbReference type="PANTHER" id="PTHR37483">
    <property type="entry name" value="UPF0125 PROTEIN RATB"/>
    <property type="match status" value="1"/>
</dbReference>
<protein>
    <recommendedName>
        <fullName evidence="2">UPF0125 protein ARC20_14885</fullName>
    </recommendedName>
</protein>
<organism evidence="3 4">
    <name type="scientific">Stenotrophomonas panacihumi</name>
    <dbReference type="NCBI Taxonomy" id="676599"/>
    <lineage>
        <taxon>Bacteria</taxon>
        <taxon>Pseudomonadati</taxon>
        <taxon>Pseudomonadota</taxon>
        <taxon>Gammaproteobacteria</taxon>
        <taxon>Lysobacterales</taxon>
        <taxon>Lysobacteraceae</taxon>
        <taxon>Stenotrophomonas</taxon>
    </lineage>
</organism>
<name>A0A0R0AC85_9GAMM</name>
<keyword evidence="4" id="KW-1185">Reference proteome</keyword>
<dbReference type="PANTHER" id="PTHR37483:SF1">
    <property type="entry name" value="UPF0125 PROTEIN RATB"/>
    <property type="match status" value="1"/>
</dbReference>
<dbReference type="NCBIfam" id="NF002490">
    <property type="entry name" value="PRK01777.1"/>
    <property type="match status" value="1"/>
</dbReference>
<dbReference type="SUPFAM" id="SSF54285">
    <property type="entry name" value="MoaD/ThiS"/>
    <property type="match status" value="1"/>
</dbReference>
<dbReference type="STRING" id="676599.ARC20_14885"/>
<dbReference type="Proteomes" id="UP000051802">
    <property type="component" value="Unassembled WGS sequence"/>
</dbReference>
<gene>
    <name evidence="3" type="ORF">ARC20_14885</name>
</gene>
<dbReference type="EMBL" id="LLXU01000118">
    <property type="protein sequence ID" value="KRG38520.1"/>
    <property type="molecule type" value="Genomic_DNA"/>
</dbReference>
<evidence type="ECO:0000313" key="3">
    <source>
        <dbReference type="EMBL" id="KRG38520.1"/>
    </source>
</evidence>
<dbReference type="InterPro" id="IPR016155">
    <property type="entry name" value="Mopterin_synth/thiamin_S_b"/>
</dbReference>
<evidence type="ECO:0000256" key="2">
    <source>
        <dbReference type="HAMAP-Rule" id="MF_00460"/>
    </source>
</evidence>
<accession>A0A0R0AC85</accession>
<sequence>MRVEVLIAWPDRYQSRQLDLAEGATVAEAIAAAALPGAEEADGVAVHGIVARPQQPLRDRDRVELLRPLLADPKEARRRRASPMPGVKRR</sequence>
<dbReference type="HAMAP" id="MF_00460">
    <property type="entry name" value="UPF0125_RnfH"/>
    <property type="match status" value="1"/>
</dbReference>
<comment type="caution">
    <text evidence="3">The sequence shown here is derived from an EMBL/GenBank/DDBJ whole genome shotgun (WGS) entry which is preliminary data.</text>
</comment>
<dbReference type="Pfam" id="PF03658">
    <property type="entry name" value="Ub-RnfH"/>
    <property type="match status" value="1"/>
</dbReference>
<dbReference type="Gene3D" id="3.10.20.280">
    <property type="entry name" value="RnfH-like"/>
    <property type="match status" value="1"/>
</dbReference>
<dbReference type="RefSeq" id="WP_057648565.1">
    <property type="nucleotide sequence ID" value="NZ_LLXU01000118.1"/>
</dbReference>
<evidence type="ECO:0000313" key="4">
    <source>
        <dbReference type="Proteomes" id="UP000051802"/>
    </source>
</evidence>
<comment type="similarity">
    <text evidence="1 2">Belongs to the UPF0125 (RnfH) family.</text>
</comment>
<reference evidence="3 4" key="1">
    <citation type="submission" date="2015-10" db="EMBL/GenBank/DDBJ databases">
        <title>Genome sequencing and analysis of members of genus Stenotrophomonas.</title>
        <authorList>
            <person name="Patil P.P."/>
            <person name="Midha S."/>
            <person name="Patil P.B."/>
        </authorList>
    </citation>
    <scope>NUCLEOTIDE SEQUENCE [LARGE SCALE GENOMIC DNA]</scope>
    <source>
        <strain evidence="3 4">JCM 16536</strain>
    </source>
</reference>
<evidence type="ECO:0000256" key="1">
    <source>
        <dbReference type="ARBA" id="ARBA00010645"/>
    </source>
</evidence>
<proteinExistence type="inferred from homology"/>